<dbReference type="Proteomes" id="UP001221757">
    <property type="component" value="Unassembled WGS sequence"/>
</dbReference>
<accession>A0AAD7CRR8</accession>
<gene>
    <name evidence="1" type="ORF">B0H17DRAFT_1337485</name>
</gene>
<name>A0AAD7CRR8_MYCRO</name>
<comment type="caution">
    <text evidence="1">The sequence shown here is derived from an EMBL/GenBank/DDBJ whole genome shotgun (WGS) entry which is preliminary data.</text>
</comment>
<organism evidence="1 2">
    <name type="scientific">Mycena rosella</name>
    <name type="common">Pink bonnet</name>
    <name type="synonym">Agaricus rosellus</name>
    <dbReference type="NCBI Taxonomy" id="1033263"/>
    <lineage>
        <taxon>Eukaryota</taxon>
        <taxon>Fungi</taxon>
        <taxon>Dikarya</taxon>
        <taxon>Basidiomycota</taxon>
        <taxon>Agaricomycotina</taxon>
        <taxon>Agaricomycetes</taxon>
        <taxon>Agaricomycetidae</taxon>
        <taxon>Agaricales</taxon>
        <taxon>Marasmiineae</taxon>
        <taxon>Mycenaceae</taxon>
        <taxon>Mycena</taxon>
    </lineage>
</organism>
<proteinExistence type="predicted"/>
<dbReference type="AlphaFoldDB" id="A0AAD7CRR8"/>
<evidence type="ECO:0000313" key="2">
    <source>
        <dbReference type="Proteomes" id="UP001221757"/>
    </source>
</evidence>
<reference evidence="1" key="1">
    <citation type="submission" date="2023-03" db="EMBL/GenBank/DDBJ databases">
        <title>Massive genome expansion in bonnet fungi (Mycena s.s.) driven by repeated elements and novel gene families across ecological guilds.</title>
        <authorList>
            <consortium name="Lawrence Berkeley National Laboratory"/>
            <person name="Harder C.B."/>
            <person name="Miyauchi S."/>
            <person name="Viragh M."/>
            <person name="Kuo A."/>
            <person name="Thoen E."/>
            <person name="Andreopoulos B."/>
            <person name="Lu D."/>
            <person name="Skrede I."/>
            <person name="Drula E."/>
            <person name="Henrissat B."/>
            <person name="Morin E."/>
            <person name="Kohler A."/>
            <person name="Barry K."/>
            <person name="LaButti K."/>
            <person name="Morin E."/>
            <person name="Salamov A."/>
            <person name="Lipzen A."/>
            <person name="Mereny Z."/>
            <person name="Hegedus B."/>
            <person name="Baldrian P."/>
            <person name="Stursova M."/>
            <person name="Weitz H."/>
            <person name="Taylor A."/>
            <person name="Grigoriev I.V."/>
            <person name="Nagy L.G."/>
            <person name="Martin F."/>
            <person name="Kauserud H."/>
        </authorList>
    </citation>
    <scope>NUCLEOTIDE SEQUENCE</scope>
    <source>
        <strain evidence="1">CBHHK067</strain>
    </source>
</reference>
<keyword evidence="2" id="KW-1185">Reference proteome</keyword>
<sequence length="399" mass="44449">MHPDLHLSNLAQLPLEARRIASAACAPNHSAEDLERFLGAVAKVPYSKKNYLLPALYTLLDPKGIPSVEALDTPLGLTETSVRQIGDVLRAVYDIHFPRHLGPDIWPRVLGWVRFLHTYREQLPGIFLDESSFCPHFLYLAGYLYDQQGAAAYMLAEPGLYYLVGRAWKYVLDTPKKQLRETLLRALSILLADLINADVAELVDGGDGWDQLILLQVQYLSHVLHNRGASLSERDIYCLDVIIFLAVYVDRINPPQGALVYNSLPLFYEALRDRGVVPLLARAASADCFEILGQMLSAASGHNWIPSAVENGLLRAIASSAQLHLDDHINSEADLLVELIYVSLVYYRIPAAIDAALREIDVLTNTAAFKASKIYQKWQALVDLTHKRLAVVIMFNSPG</sequence>
<evidence type="ECO:0000313" key="1">
    <source>
        <dbReference type="EMBL" id="KAJ7659890.1"/>
    </source>
</evidence>
<protein>
    <submittedName>
        <fullName evidence="1">Uncharacterized protein</fullName>
    </submittedName>
</protein>
<dbReference type="EMBL" id="JARKIE010000266">
    <property type="protein sequence ID" value="KAJ7659890.1"/>
    <property type="molecule type" value="Genomic_DNA"/>
</dbReference>